<dbReference type="OrthoDB" id="781329at2759"/>
<dbReference type="EMBL" id="DF237769">
    <property type="protein sequence ID" value="GAQ91620.1"/>
    <property type="molecule type" value="Genomic_DNA"/>
</dbReference>
<evidence type="ECO:0000256" key="10">
    <source>
        <dbReference type="ARBA" id="ARBA00022934"/>
    </source>
</evidence>
<evidence type="ECO:0000256" key="9">
    <source>
        <dbReference type="ARBA" id="ARBA00022553"/>
    </source>
</evidence>
<feature type="region of interest" description="Disordered" evidence="14">
    <location>
        <begin position="1"/>
        <end position="42"/>
    </location>
</feature>
<comment type="function">
    <text evidence="1">Involved in nucleolar integrity and required for processing of the pre-rRNA for the 60S ribosome subunit.</text>
</comment>
<proteinExistence type="inferred from homology"/>
<comment type="function">
    <text evidence="13">Required for proper chromosome segregation during mitosis and error-free mitotic progression.</text>
</comment>
<evidence type="ECO:0000256" key="14">
    <source>
        <dbReference type="SAM" id="MobiDB-lite"/>
    </source>
</evidence>
<keyword evidence="7" id="KW-0690">Ribosome biogenesis</keyword>
<dbReference type="Pfam" id="PF03879">
    <property type="entry name" value="Cgr1"/>
    <property type="match status" value="1"/>
</dbReference>
<dbReference type="AlphaFoldDB" id="A0A1Y1IL77"/>
<evidence type="ECO:0000256" key="4">
    <source>
        <dbReference type="ARBA" id="ARBA00007869"/>
    </source>
</evidence>
<accession>A0A1Y1IL77</accession>
<keyword evidence="11" id="KW-0175">Coiled coil</keyword>
<evidence type="ECO:0000256" key="6">
    <source>
        <dbReference type="ARBA" id="ARBA00022454"/>
    </source>
</evidence>
<comment type="similarity">
    <text evidence="4">Belongs to the CGR1 family.</text>
</comment>
<feature type="region of interest" description="Disordered" evidence="14">
    <location>
        <begin position="117"/>
        <end position="138"/>
    </location>
</feature>
<evidence type="ECO:0000256" key="13">
    <source>
        <dbReference type="ARBA" id="ARBA00093307"/>
    </source>
</evidence>
<evidence type="ECO:0000256" key="12">
    <source>
        <dbReference type="ARBA" id="ARBA00023242"/>
    </source>
</evidence>
<keyword evidence="9" id="KW-0597">Phosphoprotein</keyword>
<gene>
    <name evidence="15" type="ORF">KFL_008200040</name>
</gene>
<dbReference type="GO" id="GO:0005730">
    <property type="term" value="C:nucleolus"/>
    <property type="evidence" value="ECO:0000318"/>
    <property type="project" value="GO_Central"/>
</dbReference>
<keyword evidence="10" id="KW-0164">Citrullination</keyword>
<evidence type="ECO:0000256" key="11">
    <source>
        <dbReference type="ARBA" id="ARBA00023054"/>
    </source>
</evidence>
<dbReference type="Proteomes" id="UP000054558">
    <property type="component" value="Unassembled WGS sequence"/>
</dbReference>
<name>A0A1Y1IL77_KLENI</name>
<organism evidence="15 16">
    <name type="scientific">Klebsormidium nitens</name>
    <name type="common">Green alga</name>
    <name type="synonym">Ulothrix nitens</name>
    <dbReference type="NCBI Taxonomy" id="105231"/>
    <lineage>
        <taxon>Eukaryota</taxon>
        <taxon>Viridiplantae</taxon>
        <taxon>Streptophyta</taxon>
        <taxon>Klebsormidiophyceae</taxon>
        <taxon>Klebsormidiales</taxon>
        <taxon>Klebsormidiaceae</taxon>
        <taxon>Klebsormidium</taxon>
    </lineage>
</organism>
<dbReference type="OMA" id="RKWKQPK"/>
<keyword evidence="16" id="KW-1185">Reference proteome</keyword>
<feature type="compositionally biased region" description="Basic and acidic residues" evidence="14">
    <location>
        <begin position="1"/>
        <end position="15"/>
    </location>
</feature>
<reference evidence="15 16" key="1">
    <citation type="journal article" date="2014" name="Nat. Commun.">
        <title>Klebsormidium flaccidum genome reveals primary factors for plant terrestrial adaptation.</title>
        <authorList>
            <person name="Hori K."/>
            <person name="Maruyama F."/>
            <person name="Fujisawa T."/>
            <person name="Togashi T."/>
            <person name="Yamamoto N."/>
            <person name="Seo M."/>
            <person name="Sato S."/>
            <person name="Yamada T."/>
            <person name="Mori H."/>
            <person name="Tajima N."/>
            <person name="Moriyama T."/>
            <person name="Ikeuchi M."/>
            <person name="Watanabe M."/>
            <person name="Wada H."/>
            <person name="Kobayashi K."/>
            <person name="Saito M."/>
            <person name="Masuda T."/>
            <person name="Sasaki-Sekimoto Y."/>
            <person name="Mashiguchi K."/>
            <person name="Awai K."/>
            <person name="Shimojima M."/>
            <person name="Masuda S."/>
            <person name="Iwai M."/>
            <person name="Nobusawa T."/>
            <person name="Narise T."/>
            <person name="Kondo S."/>
            <person name="Saito H."/>
            <person name="Sato R."/>
            <person name="Murakawa M."/>
            <person name="Ihara Y."/>
            <person name="Oshima-Yamada Y."/>
            <person name="Ohtaka K."/>
            <person name="Satoh M."/>
            <person name="Sonobe K."/>
            <person name="Ishii M."/>
            <person name="Ohtani R."/>
            <person name="Kanamori-Sato M."/>
            <person name="Honoki R."/>
            <person name="Miyazaki D."/>
            <person name="Mochizuki H."/>
            <person name="Umetsu J."/>
            <person name="Higashi K."/>
            <person name="Shibata D."/>
            <person name="Kamiya Y."/>
            <person name="Sato N."/>
            <person name="Nakamura Y."/>
            <person name="Tabata S."/>
            <person name="Ida S."/>
            <person name="Kurokawa K."/>
            <person name="Ohta H."/>
        </authorList>
    </citation>
    <scope>NUCLEOTIDE SEQUENCE [LARGE SCALE GENOMIC DNA]</scope>
    <source>
        <strain evidence="15 16">NIES-2285</strain>
    </source>
</reference>
<feature type="compositionally biased region" description="Basic and acidic residues" evidence="14">
    <location>
        <begin position="127"/>
        <end position="138"/>
    </location>
</feature>
<dbReference type="GO" id="GO:0006364">
    <property type="term" value="P:rRNA processing"/>
    <property type="evidence" value="ECO:0007669"/>
    <property type="project" value="UniProtKB-KW"/>
</dbReference>
<keyword evidence="6" id="KW-0158">Chromosome</keyword>
<keyword evidence="12" id="KW-0539">Nucleus</keyword>
<dbReference type="PANTHER" id="PTHR13557">
    <property type="entry name" value="COILED-COIL DOMAIN-CONTAINING PROTEIN 86"/>
    <property type="match status" value="1"/>
</dbReference>
<dbReference type="InterPro" id="IPR005579">
    <property type="entry name" value="Cgr1-like"/>
</dbReference>
<evidence type="ECO:0000313" key="15">
    <source>
        <dbReference type="EMBL" id="GAQ91620.1"/>
    </source>
</evidence>
<evidence type="ECO:0000256" key="5">
    <source>
        <dbReference type="ARBA" id="ARBA00016738"/>
    </source>
</evidence>
<dbReference type="PANTHER" id="PTHR13557:SF1">
    <property type="entry name" value="COILED-COIL DOMAIN-CONTAINING PROTEIN 86"/>
    <property type="match status" value="1"/>
</dbReference>
<dbReference type="InterPro" id="IPR026570">
    <property type="entry name" value="CCDC86"/>
</dbReference>
<evidence type="ECO:0000256" key="8">
    <source>
        <dbReference type="ARBA" id="ARBA00022552"/>
    </source>
</evidence>
<keyword evidence="8" id="KW-0698">rRNA processing</keyword>
<evidence type="ECO:0000256" key="7">
    <source>
        <dbReference type="ARBA" id="ARBA00022517"/>
    </source>
</evidence>
<protein>
    <recommendedName>
        <fullName evidence="5">Coiled-coil domain-containing protein 86</fullName>
    </recommendedName>
</protein>
<evidence type="ECO:0000256" key="2">
    <source>
        <dbReference type="ARBA" id="ARBA00004286"/>
    </source>
</evidence>
<evidence type="ECO:0000256" key="1">
    <source>
        <dbReference type="ARBA" id="ARBA00004090"/>
    </source>
</evidence>
<sequence>MAAPLDFRHLDEGVGHQKRRKRKAEEWEEEQQAAKRVPVPMEEDTGAVAAVAEEKSYTGTLGGRASGRKWRAAVSERTSSLKRNGTAVLKTSWEKKMQLKAQAKSFKERKEVLKETIRSNKQAKRAQVAERKKRKEENELKSLVVQKITNPKTIKKMKASKKQRKLLRTAAGT</sequence>
<evidence type="ECO:0000313" key="16">
    <source>
        <dbReference type="Proteomes" id="UP000054558"/>
    </source>
</evidence>
<evidence type="ECO:0000256" key="3">
    <source>
        <dbReference type="ARBA" id="ARBA00004604"/>
    </source>
</evidence>
<dbReference type="GO" id="GO:0005694">
    <property type="term" value="C:chromosome"/>
    <property type="evidence" value="ECO:0007669"/>
    <property type="project" value="UniProtKB-SubCell"/>
</dbReference>
<comment type="subcellular location">
    <subcellularLocation>
        <location evidence="2">Chromosome</location>
    </subcellularLocation>
    <subcellularLocation>
        <location evidence="3">Nucleus</location>
        <location evidence="3">Nucleolus</location>
    </subcellularLocation>
</comment>